<name>A0A2H6K8T2_9APIC</name>
<dbReference type="EMBL" id="BDSA01000001">
    <property type="protein sequence ID" value="GBE59404.1"/>
    <property type="molecule type" value="Genomic_DNA"/>
</dbReference>
<dbReference type="GeneID" id="39873174"/>
<comment type="caution">
    <text evidence="3">The sequence shown here is derived from an EMBL/GenBank/DDBJ whole genome shotgun (WGS) entry which is preliminary data.</text>
</comment>
<reference evidence="3 4" key="1">
    <citation type="journal article" date="2017" name="BMC Genomics">
        <title>Whole-genome assembly of Babesia ovata and comparative genomics between closely related pathogens.</title>
        <authorList>
            <person name="Yamagishi J."/>
            <person name="Asada M."/>
            <person name="Hakimi H."/>
            <person name="Tanaka T.Q."/>
            <person name="Sugimoto C."/>
            <person name="Kawazu S."/>
        </authorList>
    </citation>
    <scope>NUCLEOTIDE SEQUENCE [LARGE SCALE GENOMIC DNA]</scope>
    <source>
        <strain evidence="3 4">Miyake</strain>
    </source>
</reference>
<dbReference type="Proteomes" id="UP000236319">
    <property type="component" value="Unassembled WGS sequence"/>
</dbReference>
<dbReference type="VEuPathDB" id="PiroplasmaDB:BOVATA_008970"/>
<evidence type="ECO:0000256" key="1">
    <source>
        <dbReference type="SAM" id="Coils"/>
    </source>
</evidence>
<dbReference type="InterPro" id="IPR050163">
    <property type="entry name" value="Apolipoprotein_A1/A4/E"/>
</dbReference>
<evidence type="ECO:0000313" key="4">
    <source>
        <dbReference type="Proteomes" id="UP000236319"/>
    </source>
</evidence>
<keyword evidence="4" id="KW-1185">Reference proteome</keyword>
<evidence type="ECO:0000256" key="2">
    <source>
        <dbReference type="SAM" id="MobiDB-lite"/>
    </source>
</evidence>
<evidence type="ECO:0000313" key="3">
    <source>
        <dbReference type="EMBL" id="GBE59404.1"/>
    </source>
</evidence>
<feature type="compositionally biased region" description="Basic and acidic residues" evidence="2">
    <location>
        <begin position="1894"/>
        <end position="1907"/>
    </location>
</feature>
<feature type="coiled-coil region" evidence="1">
    <location>
        <begin position="73"/>
        <end position="148"/>
    </location>
</feature>
<dbReference type="PANTHER" id="PTHR18976">
    <property type="entry name" value="APOLIPOPROTEIN"/>
    <property type="match status" value="1"/>
</dbReference>
<feature type="region of interest" description="Disordered" evidence="2">
    <location>
        <begin position="1869"/>
        <end position="1907"/>
    </location>
</feature>
<accession>A0A2H6K8T2</accession>
<feature type="compositionally biased region" description="Low complexity" evidence="2">
    <location>
        <begin position="1869"/>
        <end position="1882"/>
    </location>
</feature>
<sequence>MAPKKLTDCPENLRESIDWLIQVKHGNGNDGLGPLAEAVKKLIGDAVKQARESLDEKQGKIGCAADYYGRQYCKRLDERIATAKEELKELKSDENNVAEKKDLESQIKRYEANKKNCEKDHHMDPSTRDKALKEIESQRKVVEQLEEFITGNNPRDLLESLCTGLEKFLGLKDGNYTGKGIVYSDLDRLCDGVMSFLHGVLKDVCANQPYTIGRKELKTFVDNEIQPRLCSGHQGFRDVIGQVADKVRDYNESLERSNRKVKSTITALEQNVDYFTRKVSLINDNLDPRFPTEADKAVASVKSNLEECLRNANKFNNDLDIGTNPKDIKNAINDLNSALRDRVNKARDSVKIETDHLTAMSKDQSKVLREMTAKIGSALSELRTNLHKEIDEKIPLLVSKLRERVRAIKKQLEDISGSLFGCVQDLERWIQKGNKTMEEALLKVNTISGKVDENSAFSNVTDIKQAADKLRQHIDKLFQAKDSALEKVRNQVAATLMQVKEMDGKLKEDLYEVKKGIKTKVEEINVKIGALYGVVKDGTTDDVQDEHKKIAAVIGEIQGTVGAIVGPGGLGGIKTKLNTYIGKFTATSFESKVLKVWIGNILGEDKTVMGKVFGYNSGHKEHFTTYFRNGGSAGTNTRLNEKIREEIINKVKMAPNNIIQKATASFQKLHTDGSESIKRNFEAVKDVCQTFADELKTKIQGGSGINTFAGKIAAAVNGEVINPLHLQPIDYTELTSAIEYILVALQAKGSQVSKELQSLALQPITNNNIAKYLENALTAAGELNTNLEKALGEGSAANGTNYADKVDTAIDDVSTELTTQIGEDNHSSTITTLAADDDKFQGYRGFVDQDQEKLQALAKGEVDVNEGDPEQNKLPKAIKKIQSEMDSVLDPLGAVNTDAEYKLQLLKQKLKTLCEDIKNAAGDPNGLKKILEDFKNKDLSNADHQLSGIRNKISELQSKLESGPIRATENFIQTESNQLQNEYIQKLKEQVQHQVRNATDKLTTQAKKHHVITTKLLLKQFASRVTKELDGLPQQIEGDRHIGFKGFMEKFYGDYKRTLNPNNIDKLLNAKGKNNICDIAEAFRTFFEPLKNYIQEEIGRTNKENHSRKNPSLQKSENNYVDAVDCVDNELAKLFHQINAGKYDSHVPSLLDGLADAIEGLKPESFSEPNTPLLEALGAGLSNLVGELRLAYISAYDRQDIDWTKDERSAANCAKVFLTSLPTLFNRLHYVFYECCNAWKTYKMQSAGNTKALQKYLQNHGYDVENLVTKNNTGRDVAICLSRGFNNYDEFIKEPKGYESFDDYVNYYEKGKGVLSRLFHHLNQYNEVCHLVVRSEVKTPCSIYEMLAWCSGLTYNVVNKTSLRDSIVQLFSGPDAQKPEVEDEFDVTLIDTESISLDAYPNEITYKNVRTAIKKTCSRSRSVLTSILGHGHAGGIYACDFSNNSLNLHYPTDMNTLICVLLEILKRLYHQLYFLYQQCCYKRQLSGWSDCWYGKGIAGSAWNCHETQCPKQDCNQKHDQHTDCGIKSPLQSFLEDGLLGFLPHELKSEKGKLECSVKQHFNVPCITPMGFWDITEAASHRQTGQHIKDVLGKFCGDSTSCLTVLLSQLNALLPSAPKTLGDMFAFYYQFLNEWDGRNVIRRKNREEPFTDAVTGANFKTPHTKLEIAPMFGSTNHKSGKQSTHVNGDLYGLCNADESCYEANNQCGTYMTSIGTAIYTTFAAKNAAKHLSWVVYLTDFFYDLLCQLCGKCSGNCGVKSSKCRVTGCAKSACGVFAHSVFEKTNNAHGVCDSIIKCPHTHPTLYAYGFTFGNRTNLEGKIGEHNIPKRTCKKFIQQLNKGFGHFLCSTCCTSPSSASTSCASAHTCARPRRTASPPSRCSPPHMSESSAKYRTYRRDFNHRRDDATA</sequence>
<feature type="coiled-coil region" evidence="1">
    <location>
        <begin position="903"/>
        <end position="959"/>
    </location>
</feature>
<dbReference type="PANTHER" id="PTHR18976:SF34">
    <property type="entry name" value="LIPID-BINDING PROTEIN"/>
    <property type="match status" value="1"/>
</dbReference>
<organism evidence="3 4">
    <name type="scientific">Babesia ovata</name>
    <dbReference type="NCBI Taxonomy" id="189622"/>
    <lineage>
        <taxon>Eukaryota</taxon>
        <taxon>Sar</taxon>
        <taxon>Alveolata</taxon>
        <taxon>Apicomplexa</taxon>
        <taxon>Aconoidasida</taxon>
        <taxon>Piroplasmida</taxon>
        <taxon>Babesiidae</taxon>
        <taxon>Babesia</taxon>
    </lineage>
</organism>
<dbReference type="RefSeq" id="XP_028865647.1">
    <property type="nucleotide sequence ID" value="XM_029009814.1"/>
</dbReference>
<keyword evidence="1" id="KW-0175">Coiled coil</keyword>
<proteinExistence type="predicted"/>
<protein>
    <submittedName>
        <fullName evidence="3">Uncharacterized protein</fullName>
    </submittedName>
</protein>
<gene>
    <name evidence="3" type="ORF">BOVATA_008970</name>
</gene>